<feature type="chain" id="PRO_5018597211" description="Ig-like domain-containing protein" evidence="2">
    <location>
        <begin position="24"/>
        <end position="367"/>
    </location>
</feature>
<dbReference type="InterPro" id="IPR036179">
    <property type="entry name" value="Ig-like_dom_sf"/>
</dbReference>
<dbReference type="SUPFAM" id="SSF48726">
    <property type="entry name" value="Immunoglobulin"/>
    <property type="match status" value="2"/>
</dbReference>
<dbReference type="GO" id="GO:0005178">
    <property type="term" value="F:integrin binding"/>
    <property type="evidence" value="ECO:0007669"/>
    <property type="project" value="InterPro"/>
</dbReference>
<name>A0A3S2Q1E1_ORYJA</name>
<keyword evidence="1" id="KW-0812">Transmembrane</keyword>
<evidence type="ECO:0000256" key="1">
    <source>
        <dbReference type="SAM" id="Phobius"/>
    </source>
</evidence>
<keyword evidence="1" id="KW-1133">Transmembrane helix</keyword>
<dbReference type="EMBL" id="CM012437">
    <property type="protein sequence ID" value="RVE75927.1"/>
    <property type="molecule type" value="Genomic_DNA"/>
</dbReference>
<dbReference type="InterPro" id="IPR007110">
    <property type="entry name" value="Ig-like_dom"/>
</dbReference>
<dbReference type="AlphaFoldDB" id="A0A3S2Q1E1"/>
<keyword evidence="1" id="KW-0472">Membrane</keyword>
<organism evidence="4 5">
    <name type="scientific">Oryzias javanicus</name>
    <name type="common">Javanese ricefish</name>
    <name type="synonym">Aplocheilus javanicus</name>
    <dbReference type="NCBI Taxonomy" id="123683"/>
    <lineage>
        <taxon>Eukaryota</taxon>
        <taxon>Metazoa</taxon>
        <taxon>Chordata</taxon>
        <taxon>Craniata</taxon>
        <taxon>Vertebrata</taxon>
        <taxon>Euteleostomi</taxon>
        <taxon>Actinopterygii</taxon>
        <taxon>Neopterygii</taxon>
        <taxon>Teleostei</taxon>
        <taxon>Neoteleostei</taxon>
        <taxon>Acanthomorphata</taxon>
        <taxon>Ovalentaria</taxon>
        <taxon>Atherinomorphae</taxon>
        <taxon>Beloniformes</taxon>
        <taxon>Adrianichthyidae</taxon>
        <taxon>Oryziinae</taxon>
        <taxon>Oryzias</taxon>
    </lineage>
</organism>
<proteinExistence type="predicted"/>
<protein>
    <recommendedName>
        <fullName evidence="3">Ig-like domain-containing protein</fullName>
    </recommendedName>
</protein>
<evidence type="ECO:0000313" key="4">
    <source>
        <dbReference type="EMBL" id="RVE75927.1"/>
    </source>
</evidence>
<evidence type="ECO:0000313" key="5">
    <source>
        <dbReference type="Proteomes" id="UP000283210"/>
    </source>
</evidence>
<keyword evidence="5" id="KW-1185">Reference proteome</keyword>
<dbReference type="InterPro" id="IPR013783">
    <property type="entry name" value="Ig-like_fold"/>
</dbReference>
<dbReference type="Gene3D" id="2.60.40.10">
    <property type="entry name" value="Immunoglobulins"/>
    <property type="match status" value="3"/>
</dbReference>
<dbReference type="GO" id="GO:0007155">
    <property type="term" value="P:cell adhesion"/>
    <property type="evidence" value="ECO:0007669"/>
    <property type="project" value="InterPro"/>
</dbReference>
<feature type="transmembrane region" description="Helical" evidence="1">
    <location>
        <begin position="315"/>
        <end position="339"/>
    </location>
</feature>
<keyword evidence="2" id="KW-0732">Signal</keyword>
<dbReference type="SMART" id="SM00409">
    <property type="entry name" value="IG"/>
    <property type="match status" value="2"/>
</dbReference>
<feature type="domain" description="Ig-like" evidence="3">
    <location>
        <begin position="230"/>
        <end position="304"/>
    </location>
</feature>
<dbReference type="InterPro" id="IPR047012">
    <property type="entry name" value="ICAM_VCAM"/>
</dbReference>
<dbReference type="PANTHER" id="PTHR13771">
    <property type="entry name" value="INTERCELLULAR ADHESION MOLECULE"/>
    <property type="match status" value="1"/>
</dbReference>
<dbReference type="OrthoDB" id="5843397at2759"/>
<dbReference type="PROSITE" id="PS50835">
    <property type="entry name" value="IG_LIKE"/>
    <property type="match status" value="1"/>
</dbReference>
<dbReference type="Pfam" id="PF13927">
    <property type="entry name" value="Ig_3"/>
    <property type="match status" value="1"/>
</dbReference>
<dbReference type="PANTHER" id="PTHR13771:SF9">
    <property type="entry name" value="INTERCELLULAR ADHESION MOLECULE 5"/>
    <property type="match status" value="1"/>
</dbReference>
<dbReference type="SMART" id="SM00408">
    <property type="entry name" value="IGc2"/>
    <property type="match status" value="1"/>
</dbReference>
<reference evidence="4 5" key="1">
    <citation type="submission" date="2018-11" db="EMBL/GenBank/DDBJ databases">
        <authorList>
            <person name="Lopez-Roques C."/>
            <person name="Donnadieu C."/>
            <person name="Bouchez O."/>
            <person name="Klopp C."/>
            <person name="Cabau C."/>
            <person name="Zahm M."/>
        </authorList>
    </citation>
    <scope>NUCLEOTIDE SEQUENCE [LARGE SCALE GENOMIC DNA]</scope>
    <source>
        <strain evidence="4">RS831</strain>
        <tissue evidence="4">Whole body</tissue>
    </source>
</reference>
<evidence type="ECO:0000259" key="3">
    <source>
        <dbReference type="PROSITE" id="PS50835"/>
    </source>
</evidence>
<gene>
    <name evidence="4" type="ORF">OJAV_G00003600</name>
</gene>
<dbReference type="Proteomes" id="UP000283210">
    <property type="component" value="Chromosome 1"/>
</dbReference>
<dbReference type="InterPro" id="IPR003598">
    <property type="entry name" value="Ig_sub2"/>
</dbReference>
<reference evidence="4 5" key="2">
    <citation type="submission" date="2019-01" db="EMBL/GenBank/DDBJ databases">
        <title>A chromosome length genome reference of the Java medaka (oryzias javanicus).</title>
        <authorList>
            <person name="Herpin A."/>
            <person name="Takehana Y."/>
            <person name="Naruse K."/>
            <person name="Ansai S."/>
            <person name="Kawaguchi M."/>
        </authorList>
    </citation>
    <scope>NUCLEOTIDE SEQUENCE [LARGE SCALE GENOMIC DNA]</scope>
    <source>
        <strain evidence="4">RS831</strain>
        <tissue evidence="4">Whole body</tissue>
    </source>
</reference>
<evidence type="ECO:0000256" key="2">
    <source>
        <dbReference type="SAM" id="SignalP"/>
    </source>
</evidence>
<dbReference type="InterPro" id="IPR003599">
    <property type="entry name" value="Ig_sub"/>
</dbReference>
<sequence length="367" mass="40716">MSASSAFFTVFLLVSLRISEVNSCGSDQKCPDKPVFTPSSLVVKHGDPASTTCVACQSGCDEENSDLERSSGTIEKNGRTIMWNVSSLTEWDTNLICFYSHQNETQCCSTLSVTVYQMPVDVSLHVWNHSGPMLENRLYTLVCNVQDVAPIGKLIVTFYRGQTQLGQPQFSSRIEKKPMNVTFLLRFNASKEADGAQLSCVATLELGPEGPQHLSVVKSSNFTATVHYGPELQDAVKQISIYEGETLHLNCSSGGNPDPSYTWILPFTVTDAPNTSSVLTFESVDSQHKGQYNCTISNSVKTVSMIFEVDVQVNFLPYIIVAAVVIAAVVLIILAVQMYHCYKHKYMRDYNLKDVFRLRRQHSQGAY</sequence>
<feature type="signal peptide" evidence="2">
    <location>
        <begin position="1"/>
        <end position="23"/>
    </location>
</feature>
<accession>A0A3S2Q1E1</accession>